<feature type="transmembrane region" description="Helical" evidence="1">
    <location>
        <begin position="38"/>
        <end position="57"/>
    </location>
</feature>
<reference evidence="2 3" key="1">
    <citation type="submission" date="2024-04" db="EMBL/GenBank/DDBJ databases">
        <title>Bacillus oryzaecorticis sp. nov., a moderately halophilic bacterium isolated from rice husks.</title>
        <authorList>
            <person name="Zhu H.-S."/>
        </authorList>
    </citation>
    <scope>NUCLEOTIDE SEQUENCE [LARGE SCALE GENOMIC DNA]</scope>
    <source>
        <strain evidence="2 3">ZC255</strain>
    </source>
</reference>
<feature type="transmembrane region" description="Helical" evidence="1">
    <location>
        <begin position="143"/>
        <end position="164"/>
    </location>
</feature>
<evidence type="ECO:0000256" key="1">
    <source>
        <dbReference type="SAM" id="Phobius"/>
    </source>
</evidence>
<evidence type="ECO:0008006" key="4">
    <source>
        <dbReference type="Google" id="ProtNLM"/>
    </source>
</evidence>
<feature type="transmembrane region" description="Helical" evidence="1">
    <location>
        <begin position="77"/>
        <end position="97"/>
    </location>
</feature>
<feature type="transmembrane region" description="Helical" evidence="1">
    <location>
        <begin position="7"/>
        <end position="26"/>
    </location>
</feature>
<keyword evidence="1" id="KW-0812">Transmembrane</keyword>
<name>A0ABU9K7H3_9BACI</name>
<protein>
    <recommendedName>
        <fullName evidence="4">SdpI family protein</fullName>
    </recommendedName>
</protein>
<feature type="transmembrane region" description="Helical" evidence="1">
    <location>
        <begin position="170"/>
        <end position="193"/>
    </location>
</feature>
<evidence type="ECO:0000313" key="3">
    <source>
        <dbReference type="Proteomes" id="UP001389717"/>
    </source>
</evidence>
<keyword evidence="1" id="KW-0472">Membrane</keyword>
<dbReference type="RefSeq" id="WP_341981260.1">
    <property type="nucleotide sequence ID" value="NZ_JBBYAF010000007.1"/>
</dbReference>
<organism evidence="2 3">
    <name type="scientific">Rossellomorea oryzaecorticis</name>
    <dbReference type="NCBI Taxonomy" id="1396505"/>
    <lineage>
        <taxon>Bacteria</taxon>
        <taxon>Bacillati</taxon>
        <taxon>Bacillota</taxon>
        <taxon>Bacilli</taxon>
        <taxon>Bacillales</taxon>
        <taxon>Bacillaceae</taxon>
        <taxon>Rossellomorea</taxon>
    </lineage>
</organism>
<gene>
    <name evidence="2" type="ORF">AAEO50_05370</name>
</gene>
<keyword evidence="3" id="KW-1185">Reference proteome</keyword>
<feature type="transmembrane region" description="Helical" evidence="1">
    <location>
        <begin position="103"/>
        <end position="122"/>
    </location>
</feature>
<sequence>MNSKFMISFLTIFTLGVSIYLYATNIEMMEPKYGPSEVILLTIPLTMVLLNIQLFILPRLIKRMDSSSRFMKGIDHIFLSLIVILFVLHSGLLLVTMGTEFDLLRLVPILVGTVLITTANTLPRFQLDTKESSSPPMNSTNQVWNTILRPFAYPLFAGGFLMMLSGLLEGTLMLISFFTILFSTLLAAVFRAYKAYQLHLNER</sequence>
<proteinExistence type="predicted"/>
<accession>A0ABU9K7H3</accession>
<evidence type="ECO:0000313" key="2">
    <source>
        <dbReference type="EMBL" id="MEL3971706.1"/>
    </source>
</evidence>
<keyword evidence="1" id="KW-1133">Transmembrane helix</keyword>
<dbReference type="Proteomes" id="UP001389717">
    <property type="component" value="Unassembled WGS sequence"/>
</dbReference>
<comment type="caution">
    <text evidence="2">The sequence shown here is derived from an EMBL/GenBank/DDBJ whole genome shotgun (WGS) entry which is preliminary data.</text>
</comment>
<dbReference type="EMBL" id="JBBYAF010000007">
    <property type="protein sequence ID" value="MEL3971706.1"/>
    <property type="molecule type" value="Genomic_DNA"/>
</dbReference>